<evidence type="ECO:0000313" key="8">
    <source>
        <dbReference type="EMBL" id="APA10203.1"/>
    </source>
</evidence>
<dbReference type="VEuPathDB" id="FungiDB:sscle_06g049730"/>
<evidence type="ECO:0000313" key="9">
    <source>
        <dbReference type="Proteomes" id="UP000177798"/>
    </source>
</evidence>
<dbReference type="PANTHER" id="PTHR33048">
    <property type="entry name" value="PTH11-LIKE INTEGRAL MEMBRANE PROTEIN (AFU_ORTHOLOGUE AFUA_5G11245)"/>
    <property type="match status" value="1"/>
</dbReference>
<accession>A0A1D9Q6J6</accession>
<dbReference type="GO" id="GO:0016020">
    <property type="term" value="C:membrane"/>
    <property type="evidence" value="ECO:0007669"/>
    <property type="project" value="UniProtKB-SubCell"/>
</dbReference>
<proteinExistence type="inferred from homology"/>
<protein>
    <recommendedName>
        <fullName evidence="7">Rhodopsin domain-containing protein</fullName>
    </recommendedName>
</protein>
<dbReference type="PANTHER" id="PTHR33048:SF47">
    <property type="entry name" value="INTEGRAL MEMBRANE PROTEIN-RELATED"/>
    <property type="match status" value="1"/>
</dbReference>
<sequence length="257" mass="28805">MQQGTFLRMLSAGSTRLIRLIPSHISVPASIVTIVSTKNTTTTGRFIRYDDWWILAAYLTYASHCMLIICDITKISDVVILALPFFVIKDLHVPVRKKVLLFLVFWFGGFVIVTCILRIKYSYQPHDAEHFSGFSTANEWLMIEEGSAILGACVPTFRPILKACFKLPKPINDWFSSAPGTLGPASKFSNGHVRLKNQPSRLNNGNGNESSFQLKKISPAYIQHGGERRSHDHDEDLGVSSLADNRIWVTRHTTITG</sequence>
<dbReference type="InterPro" id="IPR052337">
    <property type="entry name" value="SAT4-like"/>
</dbReference>
<keyword evidence="3 6" id="KW-1133">Transmembrane helix</keyword>
<dbReference type="InterPro" id="IPR049326">
    <property type="entry name" value="Rhodopsin_dom_fungi"/>
</dbReference>
<evidence type="ECO:0000256" key="5">
    <source>
        <dbReference type="ARBA" id="ARBA00038359"/>
    </source>
</evidence>
<comment type="similarity">
    <text evidence="5">Belongs to the SAT4 family.</text>
</comment>
<reference evidence="9" key="1">
    <citation type="journal article" date="2017" name="Genome Biol. Evol.">
        <title>The complete genome sequence of the phytopathogenic fungus Sclerotinia sclerotiorum reveals insights into the genome architecture of broad host range pathogens.</title>
        <authorList>
            <person name="Derbyshire M."/>
            <person name="Denton-Giles M."/>
            <person name="Hegedus D."/>
            <person name="Seifbarghy S."/>
            <person name="Rollins J."/>
            <person name="van Kan J."/>
            <person name="Seidl M.F."/>
            <person name="Faino L."/>
            <person name="Mbengue M."/>
            <person name="Navaud O."/>
            <person name="Raffaele S."/>
            <person name="Hammond-Kosack K."/>
            <person name="Heard S."/>
            <person name="Oliver R."/>
        </authorList>
    </citation>
    <scope>NUCLEOTIDE SEQUENCE [LARGE SCALE GENOMIC DNA]</scope>
    <source>
        <strain evidence="9">ATCC 18683 / 1980 / Ss-1</strain>
    </source>
</reference>
<feature type="transmembrane region" description="Helical" evidence="6">
    <location>
        <begin position="61"/>
        <end position="87"/>
    </location>
</feature>
<keyword evidence="2 6" id="KW-0812">Transmembrane</keyword>
<gene>
    <name evidence="8" type="ORF">sscle_06g049730</name>
</gene>
<dbReference type="AlphaFoldDB" id="A0A1D9Q6J6"/>
<evidence type="ECO:0000256" key="3">
    <source>
        <dbReference type="ARBA" id="ARBA00022989"/>
    </source>
</evidence>
<evidence type="ECO:0000256" key="1">
    <source>
        <dbReference type="ARBA" id="ARBA00004141"/>
    </source>
</evidence>
<feature type="transmembrane region" description="Helical" evidence="6">
    <location>
        <begin position="99"/>
        <end position="119"/>
    </location>
</feature>
<dbReference type="Proteomes" id="UP000177798">
    <property type="component" value="Chromosome 6"/>
</dbReference>
<dbReference type="EMBL" id="CP017819">
    <property type="protein sequence ID" value="APA10203.1"/>
    <property type="molecule type" value="Genomic_DNA"/>
</dbReference>
<evidence type="ECO:0000256" key="4">
    <source>
        <dbReference type="ARBA" id="ARBA00023136"/>
    </source>
</evidence>
<organism evidence="8 9">
    <name type="scientific">Sclerotinia sclerotiorum (strain ATCC 18683 / 1980 / Ss-1)</name>
    <name type="common">White mold</name>
    <name type="synonym">Whetzelinia sclerotiorum</name>
    <dbReference type="NCBI Taxonomy" id="665079"/>
    <lineage>
        <taxon>Eukaryota</taxon>
        <taxon>Fungi</taxon>
        <taxon>Dikarya</taxon>
        <taxon>Ascomycota</taxon>
        <taxon>Pezizomycotina</taxon>
        <taxon>Leotiomycetes</taxon>
        <taxon>Helotiales</taxon>
        <taxon>Sclerotiniaceae</taxon>
        <taxon>Sclerotinia</taxon>
    </lineage>
</organism>
<name>A0A1D9Q6J6_SCLS1</name>
<dbReference type="OrthoDB" id="5378633at2759"/>
<feature type="domain" description="Rhodopsin" evidence="7">
    <location>
        <begin position="75"/>
        <end position="162"/>
    </location>
</feature>
<evidence type="ECO:0000256" key="2">
    <source>
        <dbReference type="ARBA" id="ARBA00022692"/>
    </source>
</evidence>
<keyword evidence="4 6" id="KW-0472">Membrane</keyword>
<evidence type="ECO:0000259" key="7">
    <source>
        <dbReference type="Pfam" id="PF20684"/>
    </source>
</evidence>
<comment type="subcellular location">
    <subcellularLocation>
        <location evidence="1">Membrane</location>
        <topology evidence="1">Multi-pass membrane protein</topology>
    </subcellularLocation>
</comment>
<dbReference type="Pfam" id="PF20684">
    <property type="entry name" value="Fung_rhodopsin"/>
    <property type="match status" value="1"/>
</dbReference>
<evidence type="ECO:0000256" key="6">
    <source>
        <dbReference type="SAM" id="Phobius"/>
    </source>
</evidence>